<dbReference type="CDD" id="cd22343">
    <property type="entry name" value="PDDEXK_lambda_exonuclease-like"/>
    <property type="match status" value="1"/>
</dbReference>
<reference evidence="2" key="2">
    <citation type="submission" date="2016-06" db="EMBL/GenBank/DDBJ databases">
        <title>The genome of a short-lived fish provides insights into sex chromosome evolution and the genetic control of aging.</title>
        <authorList>
            <person name="Reichwald K."/>
            <person name="Felder M."/>
            <person name="Petzold A."/>
            <person name="Koch P."/>
            <person name="Groth M."/>
            <person name="Platzer M."/>
        </authorList>
    </citation>
    <scope>NUCLEOTIDE SEQUENCE</scope>
    <source>
        <tissue evidence="2">Brain</tissue>
    </source>
</reference>
<dbReference type="EMBL" id="HAEG01013534">
    <property type="protein sequence ID" value="SBR95237.1"/>
    <property type="molecule type" value="Transcribed_RNA"/>
</dbReference>
<accession>A0A1A8QNY1</accession>
<dbReference type="SUPFAM" id="SSF52980">
    <property type="entry name" value="Restriction endonuclease-like"/>
    <property type="match status" value="1"/>
</dbReference>
<gene>
    <name evidence="2" type="primary">Nfu_g_1_022087</name>
</gene>
<sequence length="366" mass="41542">MLSCTEGEQQWHKPRVMGIKPGPVEKMVVLSAKPKTRTTTEGVRSKLYKGLHGDLPDLSVLRVSEVYQPFSDADRPMICSMGIGKDIPLVYSLLGKVQQGSPLSYQQPPKEKVKTLHNAPPLPPLPLQDYRLKPSECMFVCSRKQQLHMKSLEVTLEMSQSIECATREQSVRIDWHNARRPQVTASRFREICHVGELSEELLAERILKGTCQTGPMKTGLELEADAIWEYCQIQHVNHYKCGFVVHPDAPWIGASPDGIIFDPLGQPQFGLLEIKCPNIKNYVDTPYLKVISGTLQLKPSHAYYWQVQGQLLTTGMSWCDFVVSAQEDVFIQRIQRDEGVMETMKCKIDMFYFHVFMDKFLALSNG</sequence>
<dbReference type="PANTHER" id="PTHR46609:SF7">
    <property type="match status" value="1"/>
</dbReference>
<dbReference type="InterPro" id="IPR051703">
    <property type="entry name" value="NF-kappa-B_Signaling_Reg"/>
</dbReference>
<dbReference type="InterPro" id="IPR019080">
    <property type="entry name" value="YqaJ_viral_recombinase"/>
</dbReference>
<dbReference type="Gene3D" id="3.90.320.10">
    <property type="match status" value="1"/>
</dbReference>
<name>A0A1A8QNY1_9TELE</name>
<dbReference type="GO" id="GO:0006281">
    <property type="term" value="P:DNA repair"/>
    <property type="evidence" value="ECO:0007669"/>
    <property type="project" value="UniProtKB-ARBA"/>
</dbReference>
<dbReference type="PANTHER" id="PTHR46609">
    <property type="entry name" value="EXONUCLEASE, PHAGE-TYPE/RECB, C-TERMINAL DOMAIN-CONTAINING PROTEIN"/>
    <property type="match status" value="1"/>
</dbReference>
<feature type="domain" description="YqaJ viral recombinase" evidence="1">
    <location>
        <begin position="174"/>
        <end position="316"/>
    </location>
</feature>
<protein>
    <recommendedName>
        <fullName evidence="1">YqaJ viral recombinase domain-containing protein</fullName>
    </recommendedName>
</protein>
<dbReference type="InterPro" id="IPR011604">
    <property type="entry name" value="PDDEXK-like_dom_sf"/>
</dbReference>
<evidence type="ECO:0000259" key="1">
    <source>
        <dbReference type="Pfam" id="PF09588"/>
    </source>
</evidence>
<dbReference type="AlphaFoldDB" id="A0A1A8QNY1"/>
<reference evidence="2" key="1">
    <citation type="submission" date="2016-05" db="EMBL/GenBank/DDBJ databases">
        <authorList>
            <person name="Lavstsen T."/>
            <person name="Jespersen J.S."/>
        </authorList>
    </citation>
    <scope>NUCLEOTIDE SEQUENCE</scope>
    <source>
        <tissue evidence="2">Brain</tissue>
    </source>
</reference>
<organism evidence="2">
    <name type="scientific">Nothobranchius pienaari</name>
    <dbReference type="NCBI Taxonomy" id="704102"/>
    <lineage>
        <taxon>Eukaryota</taxon>
        <taxon>Metazoa</taxon>
        <taxon>Chordata</taxon>
        <taxon>Craniata</taxon>
        <taxon>Vertebrata</taxon>
        <taxon>Euteleostomi</taxon>
        <taxon>Actinopterygii</taxon>
        <taxon>Neopterygii</taxon>
        <taxon>Teleostei</taxon>
        <taxon>Neoteleostei</taxon>
        <taxon>Acanthomorphata</taxon>
        <taxon>Ovalentaria</taxon>
        <taxon>Atherinomorphae</taxon>
        <taxon>Cyprinodontiformes</taxon>
        <taxon>Nothobranchiidae</taxon>
        <taxon>Nothobranchius</taxon>
    </lineage>
</organism>
<dbReference type="Pfam" id="PF09588">
    <property type="entry name" value="YqaJ"/>
    <property type="match status" value="1"/>
</dbReference>
<dbReference type="InterPro" id="IPR011335">
    <property type="entry name" value="Restrct_endonuc-II-like"/>
</dbReference>
<proteinExistence type="predicted"/>
<evidence type="ECO:0000313" key="2">
    <source>
        <dbReference type="EMBL" id="SBR95237.1"/>
    </source>
</evidence>